<protein>
    <submittedName>
        <fullName evidence="2">Uncharacterized protein</fullName>
    </submittedName>
</protein>
<feature type="region of interest" description="Disordered" evidence="1">
    <location>
        <begin position="1"/>
        <end position="23"/>
    </location>
</feature>
<reference evidence="2 3" key="1">
    <citation type="submission" date="2016-07" db="EMBL/GenBank/DDBJ databases">
        <title>Pervasive Adenine N6-methylation of Active Genes in Fungi.</title>
        <authorList>
            <consortium name="DOE Joint Genome Institute"/>
            <person name="Mondo S.J."/>
            <person name="Dannebaum R.O."/>
            <person name="Kuo R.C."/>
            <person name="Labutti K."/>
            <person name="Haridas S."/>
            <person name="Kuo A."/>
            <person name="Salamov A."/>
            <person name="Ahrendt S.R."/>
            <person name="Lipzen A."/>
            <person name="Sullivan W."/>
            <person name="Andreopoulos W.B."/>
            <person name="Clum A."/>
            <person name="Lindquist E."/>
            <person name="Daum C."/>
            <person name="Ramamoorthy G.K."/>
            <person name="Gryganskyi A."/>
            <person name="Culley D."/>
            <person name="Magnuson J.K."/>
            <person name="James T.Y."/>
            <person name="O'Malley M.A."/>
            <person name="Stajich J.E."/>
            <person name="Spatafora J.W."/>
            <person name="Visel A."/>
            <person name="Grigoriev I.V."/>
        </authorList>
    </citation>
    <scope>NUCLEOTIDE SEQUENCE [LARGE SCALE GENOMIC DNA]</scope>
    <source>
        <strain evidence="2 3">PL171</strain>
    </source>
</reference>
<gene>
    <name evidence="2" type="ORF">BCR44DRAFT_1025449</name>
</gene>
<evidence type="ECO:0000256" key="1">
    <source>
        <dbReference type="SAM" id="MobiDB-lite"/>
    </source>
</evidence>
<dbReference type="AlphaFoldDB" id="A0A1Y2HVJ2"/>
<dbReference type="EMBL" id="MCFL01000011">
    <property type="protein sequence ID" value="ORZ37771.1"/>
    <property type="molecule type" value="Genomic_DNA"/>
</dbReference>
<name>A0A1Y2HVJ2_9FUNG</name>
<accession>A0A1Y2HVJ2</accession>
<proteinExistence type="predicted"/>
<dbReference type="Proteomes" id="UP000193411">
    <property type="component" value="Unassembled WGS sequence"/>
</dbReference>
<evidence type="ECO:0000313" key="3">
    <source>
        <dbReference type="Proteomes" id="UP000193411"/>
    </source>
</evidence>
<comment type="caution">
    <text evidence="2">The sequence shown here is derived from an EMBL/GenBank/DDBJ whole genome shotgun (WGS) entry which is preliminary data.</text>
</comment>
<keyword evidence="3" id="KW-1185">Reference proteome</keyword>
<sequence length="103" mass="11685">MMPTALSHAMTNESPRSLVHPADQNPSCPSVIFRIGPSRLRRFSLTRLRPLTVPQRFDRYDKLKHWPRPSSSRDVKVCLPAWLSQCLCLGFIPRPSIGFELGG</sequence>
<evidence type="ECO:0000313" key="2">
    <source>
        <dbReference type="EMBL" id="ORZ37771.1"/>
    </source>
</evidence>
<organism evidence="2 3">
    <name type="scientific">Catenaria anguillulae PL171</name>
    <dbReference type="NCBI Taxonomy" id="765915"/>
    <lineage>
        <taxon>Eukaryota</taxon>
        <taxon>Fungi</taxon>
        <taxon>Fungi incertae sedis</taxon>
        <taxon>Blastocladiomycota</taxon>
        <taxon>Blastocladiomycetes</taxon>
        <taxon>Blastocladiales</taxon>
        <taxon>Catenariaceae</taxon>
        <taxon>Catenaria</taxon>
    </lineage>
</organism>